<evidence type="ECO:0008006" key="4">
    <source>
        <dbReference type="Google" id="ProtNLM"/>
    </source>
</evidence>
<organism evidence="2 3">
    <name type="scientific">Candidatus Roizmanbacteria bacterium CG07_land_8_20_14_0_80_34_15</name>
    <dbReference type="NCBI Taxonomy" id="1974849"/>
    <lineage>
        <taxon>Bacteria</taxon>
        <taxon>Candidatus Roizmaniibacteriota</taxon>
    </lineage>
</organism>
<gene>
    <name evidence="2" type="ORF">COT02_04155</name>
</gene>
<name>A0A2M6YTI1_9BACT</name>
<comment type="caution">
    <text evidence="2">The sequence shown here is derived from an EMBL/GenBank/DDBJ whole genome shotgun (WGS) entry which is preliminary data.</text>
</comment>
<sequence>MLKLLLSANLLMIITFILKFKTLPPQIPLYFSQLWGEGQLADLWIIFIIPIFMNILFFSNQYIFNRFYSENTFIKNIFYYLNLFLIIAFTLIFVKIIFIIS</sequence>
<evidence type="ECO:0000256" key="1">
    <source>
        <dbReference type="SAM" id="Phobius"/>
    </source>
</evidence>
<accession>A0A2M6YTI1</accession>
<reference evidence="3" key="1">
    <citation type="submission" date="2017-09" db="EMBL/GenBank/DDBJ databases">
        <title>Depth-based differentiation of microbial function through sediment-hosted aquifers and enrichment of novel symbionts in the deep terrestrial subsurface.</title>
        <authorList>
            <person name="Probst A.J."/>
            <person name="Ladd B."/>
            <person name="Jarett J.K."/>
            <person name="Geller-Mcgrath D.E."/>
            <person name="Sieber C.M.K."/>
            <person name="Emerson J.B."/>
            <person name="Anantharaman K."/>
            <person name="Thomas B.C."/>
            <person name="Malmstrom R."/>
            <person name="Stieglmeier M."/>
            <person name="Klingl A."/>
            <person name="Woyke T."/>
            <person name="Ryan C.M."/>
            <person name="Banfield J.F."/>
        </authorList>
    </citation>
    <scope>NUCLEOTIDE SEQUENCE [LARGE SCALE GENOMIC DNA]</scope>
</reference>
<keyword evidence="1" id="KW-0472">Membrane</keyword>
<feature type="transmembrane region" description="Helical" evidence="1">
    <location>
        <begin position="43"/>
        <end position="65"/>
    </location>
</feature>
<dbReference type="EMBL" id="PEWY01000121">
    <property type="protein sequence ID" value="PIU36807.1"/>
    <property type="molecule type" value="Genomic_DNA"/>
</dbReference>
<keyword evidence="1" id="KW-0812">Transmembrane</keyword>
<evidence type="ECO:0000313" key="3">
    <source>
        <dbReference type="Proteomes" id="UP000230184"/>
    </source>
</evidence>
<proteinExistence type="predicted"/>
<dbReference type="AlphaFoldDB" id="A0A2M6YTI1"/>
<keyword evidence="1" id="KW-1133">Transmembrane helix</keyword>
<protein>
    <recommendedName>
        <fullName evidence="4">DUF1648 domain-containing protein</fullName>
    </recommendedName>
</protein>
<evidence type="ECO:0000313" key="2">
    <source>
        <dbReference type="EMBL" id="PIU36807.1"/>
    </source>
</evidence>
<feature type="transmembrane region" description="Helical" evidence="1">
    <location>
        <begin position="77"/>
        <end position="100"/>
    </location>
</feature>
<dbReference type="Proteomes" id="UP000230184">
    <property type="component" value="Unassembled WGS sequence"/>
</dbReference>